<keyword evidence="3" id="KW-1185">Reference proteome</keyword>
<dbReference type="EMBL" id="BAAANH010000006">
    <property type="protein sequence ID" value="GAA1767040.1"/>
    <property type="molecule type" value="Genomic_DNA"/>
</dbReference>
<dbReference type="InterPro" id="IPR045633">
    <property type="entry name" value="DUF6414"/>
</dbReference>
<evidence type="ECO:0000256" key="1">
    <source>
        <dbReference type="SAM" id="MobiDB-lite"/>
    </source>
</evidence>
<protein>
    <submittedName>
        <fullName evidence="2">Uncharacterized protein</fullName>
    </submittedName>
</protein>
<organism evidence="2 3">
    <name type="scientific">Agromyces humatus</name>
    <dbReference type="NCBI Taxonomy" id="279573"/>
    <lineage>
        <taxon>Bacteria</taxon>
        <taxon>Bacillati</taxon>
        <taxon>Actinomycetota</taxon>
        <taxon>Actinomycetes</taxon>
        <taxon>Micrococcales</taxon>
        <taxon>Microbacteriaceae</taxon>
        <taxon>Agromyces</taxon>
    </lineage>
</organism>
<feature type="region of interest" description="Disordered" evidence="1">
    <location>
        <begin position="138"/>
        <end position="179"/>
    </location>
</feature>
<accession>A0ABP4X0X3</accession>
<evidence type="ECO:0000313" key="2">
    <source>
        <dbReference type="EMBL" id="GAA1767040.1"/>
    </source>
</evidence>
<dbReference type="Pfam" id="PF19952">
    <property type="entry name" value="DUF6414"/>
    <property type="match status" value="1"/>
</dbReference>
<sequence length="331" mass="35182">MLLREYLYVDTDKVRGLAGQLYDGVPERATNVAARQKSLGFDARVIKGDIGKSDQDSIERSLADSVFKDLEADLEALGLLTDVSELLAQLDQWDDIDTIARPGRIIRLSAPATLFHPSQMSEAMVGMATAAMGLGSIGIADSESEPPRPVPPSAKSTAQKKAERDARDAGKSERRYPEDELPTVEVIPLMGIPRGTLAGMIQVVRGVFGEGVHLHGRPAGPEGPVVSARLESGRRFLDSSPEVLLSRYGLGEQEWTVVGVVGQLGSRVLPGQVDDVTNSDGSVNRAKLVDVVGTFLGSAAGLVDLPQAPGFSIVPLAVYRLIGEPLAPIEG</sequence>
<proteinExistence type="predicted"/>
<feature type="compositionally biased region" description="Basic and acidic residues" evidence="1">
    <location>
        <begin position="160"/>
        <end position="178"/>
    </location>
</feature>
<name>A0ABP4X0X3_9MICO</name>
<gene>
    <name evidence="2" type="ORF">GCM10009747_29290</name>
</gene>
<comment type="caution">
    <text evidence="2">The sequence shown here is derived from an EMBL/GenBank/DDBJ whole genome shotgun (WGS) entry which is preliminary data.</text>
</comment>
<reference evidence="3" key="1">
    <citation type="journal article" date="2019" name="Int. J. Syst. Evol. Microbiol.">
        <title>The Global Catalogue of Microorganisms (GCM) 10K type strain sequencing project: providing services to taxonomists for standard genome sequencing and annotation.</title>
        <authorList>
            <consortium name="The Broad Institute Genomics Platform"/>
            <consortium name="The Broad Institute Genome Sequencing Center for Infectious Disease"/>
            <person name="Wu L."/>
            <person name="Ma J."/>
        </authorList>
    </citation>
    <scope>NUCLEOTIDE SEQUENCE [LARGE SCALE GENOMIC DNA]</scope>
    <source>
        <strain evidence="3">JCM 14319</strain>
    </source>
</reference>
<dbReference type="Proteomes" id="UP001500506">
    <property type="component" value="Unassembled WGS sequence"/>
</dbReference>
<evidence type="ECO:0000313" key="3">
    <source>
        <dbReference type="Proteomes" id="UP001500506"/>
    </source>
</evidence>